<dbReference type="EMBL" id="CAJVRM010000485">
    <property type="protein sequence ID" value="CAG8981488.1"/>
    <property type="molecule type" value="Genomic_DNA"/>
</dbReference>
<organism evidence="1 2">
    <name type="scientific">Hymenoscyphus albidus</name>
    <dbReference type="NCBI Taxonomy" id="595503"/>
    <lineage>
        <taxon>Eukaryota</taxon>
        <taxon>Fungi</taxon>
        <taxon>Dikarya</taxon>
        <taxon>Ascomycota</taxon>
        <taxon>Pezizomycotina</taxon>
        <taxon>Leotiomycetes</taxon>
        <taxon>Helotiales</taxon>
        <taxon>Helotiaceae</taxon>
        <taxon>Hymenoscyphus</taxon>
    </lineage>
</organism>
<gene>
    <name evidence="1" type="ORF">HYALB_00003059</name>
</gene>
<dbReference type="Proteomes" id="UP000701801">
    <property type="component" value="Unassembled WGS sequence"/>
</dbReference>
<name>A0A9N9LVA4_9HELO</name>
<protein>
    <recommendedName>
        <fullName evidence="3">F-box domain-containing protein</fullName>
    </recommendedName>
</protein>
<comment type="caution">
    <text evidence="1">The sequence shown here is derived from an EMBL/GenBank/DDBJ whole genome shotgun (WGS) entry which is preliminary data.</text>
</comment>
<evidence type="ECO:0008006" key="3">
    <source>
        <dbReference type="Google" id="ProtNLM"/>
    </source>
</evidence>
<evidence type="ECO:0000313" key="2">
    <source>
        <dbReference type="Proteomes" id="UP000701801"/>
    </source>
</evidence>
<accession>A0A9N9LVA4</accession>
<reference evidence="1" key="1">
    <citation type="submission" date="2021-07" db="EMBL/GenBank/DDBJ databases">
        <authorList>
            <person name="Durling M."/>
        </authorList>
    </citation>
    <scope>NUCLEOTIDE SEQUENCE</scope>
</reference>
<keyword evidence="2" id="KW-1185">Reference proteome</keyword>
<sequence length="491" mass="56877">MFDISKCNDEILLLIIEQIPSPKDLASLAICSRRLYNATKPWLYSSCILRKPTSIHYYLRTILAHEDLGDRAKRLVYFTEESYSNPENLNDSDWQRLQLVMVKGLPYSANFDHRLHWKRLRKGVDDAFLSMLLCVLPNLEEIDMLHYGSSERGHPYVESFLKRAATYQRDSSSSPLAMKNLRRVRLHNMDENSFPEKGLALFQALPYLELESVQYFSCHRVNGSLFPRPNFGIDRHIDTPGSIYCDGSKPRSLFSKDTVSLTHAFIQPEQVRKFFQLFSSIRRLEFDFNHEDESIDNWEQHKMDFVPQSLVDSVAHLSHSLEELILTQHEYPNEVIDDKAERPISPLVSFQKLIKLKISAHLLLGKDRRSNSRSTNYNQMAIFDQHFFPKSLKHLTICDCSTSIFRVLKSWALPGNLLPENLQTLNILFTSDSWQMMEDVTCLSNLTLFDSKFLPWSIKINLASSVSPDTDWCPGCVEVEGTREGLELKWN</sequence>
<proteinExistence type="predicted"/>
<dbReference type="OrthoDB" id="3449728at2759"/>
<dbReference type="AlphaFoldDB" id="A0A9N9LVA4"/>
<evidence type="ECO:0000313" key="1">
    <source>
        <dbReference type="EMBL" id="CAG8981488.1"/>
    </source>
</evidence>